<evidence type="ECO:0008006" key="4">
    <source>
        <dbReference type="Google" id="ProtNLM"/>
    </source>
</evidence>
<comment type="caution">
    <text evidence="2">The sequence shown here is derived from an EMBL/GenBank/DDBJ whole genome shotgun (WGS) entry which is preliminary data.</text>
</comment>
<dbReference type="Gene3D" id="1.20.150.30">
    <property type="entry name" value="Zincin-like metallopeptidase, N-terminal domain"/>
    <property type="match status" value="1"/>
</dbReference>
<feature type="region of interest" description="Disordered" evidence="1">
    <location>
        <begin position="1"/>
        <end position="29"/>
    </location>
</feature>
<dbReference type="PANTHER" id="PTHR39420">
    <property type="match status" value="1"/>
</dbReference>
<dbReference type="Pfam" id="PF10103">
    <property type="entry name" value="Zincin_2"/>
    <property type="match status" value="1"/>
</dbReference>
<evidence type="ECO:0000313" key="3">
    <source>
        <dbReference type="Proteomes" id="UP000614239"/>
    </source>
</evidence>
<dbReference type="Proteomes" id="UP000614239">
    <property type="component" value="Unassembled WGS sequence"/>
</dbReference>
<dbReference type="InterPro" id="IPR042271">
    <property type="entry name" value="Zinicin_2_N"/>
</dbReference>
<protein>
    <recommendedName>
        <fullName evidence="4">Hydrolase</fullName>
    </recommendedName>
</protein>
<dbReference type="OrthoDB" id="142939at2"/>
<reference evidence="2" key="1">
    <citation type="journal article" date="2014" name="Int. J. Syst. Evol. Microbiol.">
        <title>Complete genome sequence of Corynebacterium casei LMG S-19264T (=DSM 44701T), isolated from a smear-ripened cheese.</title>
        <authorList>
            <consortium name="US DOE Joint Genome Institute (JGI-PGF)"/>
            <person name="Walter F."/>
            <person name="Albersmeier A."/>
            <person name="Kalinowski J."/>
            <person name="Ruckert C."/>
        </authorList>
    </citation>
    <scope>NUCLEOTIDE SEQUENCE</scope>
    <source>
        <strain evidence="2">CGMCC 4.7372</strain>
    </source>
</reference>
<organism evidence="2 3">
    <name type="scientific">Actinomyces gaoshouyii</name>
    <dbReference type="NCBI Taxonomy" id="1960083"/>
    <lineage>
        <taxon>Bacteria</taxon>
        <taxon>Bacillati</taxon>
        <taxon>Actinomycetota</taxon>
        <taxon>Actinomycetes</taxon>
        <taxon>Actinomycetales</taxon>
        <taxon>Actinomycetaceae</taxon>
        <taxon>Actinomyces</taxon>
    </lineage>
</organism>
<dbReference type="InterPro" id="IPR018766">
    <property type="entry name" value="Zinicin_2"/>
</dbReference>
<feature type="compositionally biased region" description="Basic and acidic residues" evidence="1">
    <location>
        <begin position="7"/>
        <end position="20"/>
    </location>
</feature>
<feature type="region of interest" description="Disordered" evidence="1">
    <location>
        <begin position="159"/>
        <end position="189"/>
    </location>
</feature>
<evidence type="ECO:0000256" key="1">
    <source>
        <dbReference type="SAM" id="MobiDB-lite"/>
    </source>
</evidence>
<evidence type="ECO:0000313" key="2">
    <source>
        <dbReference type="EMBL" id="GGO98953.1"/>
    </source>
</evidence>
<dbReference type="SUPFAM" id="SSF55486">
    <property type="entry name" value="Metalloproteases ('zincins'), catalytic domain"/>
    <property type="match status" value="1"/>
</dbReference>
<accession>A0A8H9H9R0</accession>
<keyword evidence="3" id="KW-1185">Reference proteome</keyword>
<sequence length="445" mass="44713">MAPGPRARREPARTSGEPKRSGAPSTARSLVDWSRVDAAARAMIPAAGPRAPHAARSAVVELLRRGAAQGPERVGEMTGLACAAREAATAQVLVVDRAGLVRATAGFLAPLLDGVPAPPAGPVARRAAAWEAGTALGALSTRLLGQVLPAIPAAAEVGGTGAADGTDGTEGTGGTAGAGPAAEARMGGPGAERPRLLLVAPNVLALQRRHGLDLADLATWVAMHETVHAVQLAAAPWLADHLVARAREALGAVIEALPRGGRLAGIAAVVRAAKPGEAGTTGIDEAAGPAGRSGPAGLAELRATLAFLEGHARAALDGVTPARIPSAHMLRAVLEADPAPSSGQGRGIGQDHGRGPFAGLASGRLLHSARAARFARAVVGRAGHEGLNRAWASPWALPTAAELGSPEAWLERVEGGPHRTHGPGWIRADPGRGRWGGPCSALEGA</sequence>
<dbReference type="AlphaFoldDB" id="A0A8H9H9R0"/>
<dbReference type="EMBL" id="BMNJ01000004">
    <property type="protein sequence ID" value="GGO98953.1"/>
    <property type="molecule type" value="Genomic_DNA"/>
</dbReference>
<gene>
    <name evidence="2" type="ORF">GCM10011612_15090</name>
</gene>
<reference evidence="2" key="2">
    <citation type="submission" date="2020-09" db="EMBL/GenBank/DDBJ databases">
        <authorList>
            <person name="Sun Q."/>
            <person name="Zhou Y."/>
        </authorList>
    </citation>
    <scope>NUCLEOTIDE SEQUENCE</scope>
    <source>
        <strain evidence="2">CGMCC 4.7372</strain>
    </source>
</reference>
<name>A0A8H9H9R0_9ACTO</name>
<feature type="compositionally biased region" description="Gly residues" evidence="1">
    <location>
        <begin position="159"/>
        <end position="177"/>
    </location>
</feature>
<proteinExistence type="predicted"/>
<dbReference type="PANTHER" id="PTHR39420:SF2">
    <property type="entry name" value="HYDROLASE"/>
    <property type="match status" value="1"/>
</dbReference>